<reference evidence="11" key="2">
    <citation type="submission" date="2021-03" db="UniProtKB">
        <authorList>
            <consortium name="EnsemblPlants"/>
        </authorList>
    </citation>
    <scope>IDENTIFICATION</scope>
</reference>
<dbReference type="Gene3D" id="3.40.50.300">
    <property type="entry name" value="P-loop containing nucleotide triphosphate hydrolases"/>
    <property type="match status" value="1"/>
</dbReference>
<dbReference type="Pfam" id="PF12698">
    <property type="entry name" value="ABC2_membrane_3"/>
    <property type="match status" value="1"/>
</dbReference>
<dbReference type="InterPro" id="IPR013525">
    <property type="entry name" value="ABC2_TM"/>
</dbReference>
<comment type="similarity">
    <text evidence="2">Belongs to the ABC transporter superfamily. ABCA family. CPR flippase (TC 3.A.1.211) subfamily.</text>
</comment>
<keyword evidence="4 9" id="KW-0812">Transmembrane</keyword>
<keyword evidence="7 9" id="KW-1133">Transmembrane helix</keyword>
<evidence type="ECO:0000259" key="10">
    <source>
        <dbReference type="PROSITE" id="PS50893"/>
    </source>
</evidence>
<dbReference type="SMART" id="SM00382">
    <property type="entry name" value="AAA"/>
    <property type="match status" value="1"/>
</dbReference>
<dbReference type="InterPro" id="IPR003439">
    <property type="entry name" value="ABC_transporter-like_ATP-bd"/>
</dbReference>
<evidence type="ECO:0000256" key="6">
    <source>
        <dbReference type="ARBA" id="ARBA00022840"/>
    </source>
</evidence>
<evidence type="ECO:0000256" key="8">
    <source>
        <dbReference type="ARBA" id="ARBA00023136"/>
    </source>
</evidence>
<feature type="transmembrane region" description="Helical" evidence="9">
    <location>
        <begin position="337"/>
        <end position="365"/>
    </location>
</feature>
<evidence type="ECO:0000256" key="1">
    <source>
        <dbReference type="ARBA" id="ARBA00004141"/>
    </source>
</evidence>
<dbReference type="InterPro" id="IPR003593">
    <property type="entry name" value="AAA+_ATPase"/>
</dbReference>
<dbReference type="InterPro" id="IPR027417">
    <property type="entry name" value="P-loop_NTPase"/>
</dbReference>
<feature type="transmembrane region" description="Helical" evidence="9">
    <location>
        <begin position="457"/>
        <end position="475"/>
    </location>
</feature>
<dbReference type="EnsemblPlants" id="AUR62008380-RA">
    <property type="protein sequence ID" value="AUR62008380-RA:cds"/>
    <property type="gene ID" value="AUR62008380"/>
</dbReference>
<keyword evidence="12" id="KW-1185">Reference proteome</keyword>
<evidence type="ECO:0000256" key="9">
    <source>
        <dbReference type="SAM" id="Phobius"/>
    </source>
</evidence>
<protein>
    <recommendedName>
        <fullName evidence="10">ABC transporter domain-containing protein</fullName>
    </recommendedName>
</protein>
<dbReference type="SUPFAM" id="SSF52540">
    <property type="entry name" value="P-loop containing nucleoside triphosphate hydrolases"/>
    <property type="match status" value="1"/>
</dbReference>
<dbReference type="PROSITE" id="PS00211">
    <property type="entry name" value="ABC_TRANSPORTER_1"/>
    <property type="match status" value="1"/>
</dbReference>
<evidence type="ECO:0000256" key="5">
    <source>
        <dbReference type="ARBA" id="ARBA00022741"/>
    </source>
</evidence>
<dbReference type="GO" id="GO:0016020">
    <property type="term" value="C:membrane"/>
    <property type="evidence" value="ECO:0007669"/>
    <property type="project" value="UniProtKB-SubCell"/>
</dbReference>
<dbReference type="InterPro" id="IPR017871">
    <property type="entry name" value="ABC_transporter-like_CS"/>
</dbReference>
<keyword evidence="3" id="KW-0813">Transport</keyword>
<evidence type="ECO:0000256" key="3">
    <source>
        <dbReference type="ARBA" id="ARBA00022448"/>
    </source>
</evidence>
<sequence>MANASPSKASYWVQSNALLRKNLTYQKRNKCQNCCLFVFPVLILVLLVVVQYEIEKESLTEKPNPPVPNPPDRLPVLQIPSQYSMAVRSKLLPFQDLPEPSCRNDSSCPATFLYTASNQSFAKGVVGDMFPTATSVNSSDLLEPLVLGTDTFSDEDDLSYEYSKLYYIQHKCNKSSSISLPLKEKNIELECMEGLTLWRNSYSDINDVIYKGDFHVNTKEEEEFAGAFDLQNSETSQFNVVVWYKTPEEVMRMLNMVSNAYLQFLRGKSAGIPIEFMKDMPTHNYENSPKFVTLLSTLLFIWIIVWLFPVILQALVYEKQHKLRMMMKMNGLGDRAYWTISYGYFVIVSLIYMLCFVAVGSLLGLSFFRLNDYSIQFVFYFVYINLQVSVAFLATGLFSNIKTASGIWVIILELYPGFSLFRGLYELQQYAFDGSMVGESGMEWRDLNNPDNGMREVIIIMLVEWVVTVILAYFFDQFSSSGNWWRKLSSPPGQPNFRSNESPDSLDAEKIDVVQEREIVKQSILESAESHPILCDNIRKVYPARDGNPPKIAVKGMYLALPQSGCFGMLGPNGAGKTSFISMMIGLTKPTSGTAFINGFDIRTNMDEIYSMIGVCPQDNLLWETLTGREHLMFYGRLKGLRDAALKEAVEESLKNVNLYYGGFADKQTGKYSGGMQRRLSVAISLIGDPKVVFMDEPSTGLDPASRNNLWNVVKRAKQDRAIHTMEEAEALCDRLGIFVNGDMQCIADAKELKARYGGLLVFTMTTTVDYNAEVENMVKLICPNAHKIYHLAGTQKFELPKNEVRIADIFQAVEIAKGRFPIQAWGLADTTLEDVFIKVARAA</sequence>
<dbReference type="GO" id="GO:0140359">
    <property type="term" value="F:ABC-type transporter activity"/>
    <property type="evidence" value="ECO:0007669"/>
    <property type="project" value="InterPro"/>
</dbReference>
<dbReference type="InterPro" id="IPR026082">
    <property type="entry name" value="ABCA"/>
</dbReference>
<dbReference type="AlphaFoldDB" id="A0A803L941"/>
<feature type="transmembrane region" description="Helical" evidence="9">
    <location>
        <begin position="34"/>
        <end position="52"/>
    </location>
</feature>
<reference evidence="11" key="1">
    <citation type="journal article" date="2017" name="Nature">
        <title>The genome of Chenopodium quinoa.</title>
        <authorList>
            <person name="Jarvis D.E."/>
            <person name="Ho Y.S."/>
            <person name="Lightfoot D.J."/>
            <person name="Schmoeckel S.M."/>
            <person name="Li B."/>
            <person name="Borm T.J.A."/>
            <person name="Ohyanagi H."/>
            <person name="Mineta K."/>
            <person name="Michell C.T."/>
            <person name="Saber N."/>
            <person name="Kharbatia N.M."/>
            <person name="Rupper R.R."/>
            <person name="Sharp A.R."/>
            <person name="Dally N."/>
            <person name="Boughton B.A."/>
            <person name="Woo Y.H."/>
            <person name="Gao G."/>
            <person name="Schijlen E.G.W.M."/>
            <person name="Guo X."/>
            <person name="Momin A.A."/>
            <person name="Negrao S."/>
            <person name="Al-Babili S."/>
            <person name="Gehring C."/>
            <person name="Roessner U."/>
            <person name="Jung C."/>
            <person name="Murphy K."/>
            <person name="Arold S.T."/>
            <person name="Gojobori T."/>
            <person name="van der Linden C.G."/>
            <person name="van Loo E.N."/>
            <person name="Jellen E.N."/>
            <person name="Maughan P.J."/>
            <person name="Tester M."/>
        </authorList>
    </citation>
    <scope>NUCLEOTIDE SEQUENCE [LARGE SCALE GENOMIC DNA]</scope>
    <source>
        <strain evidence="11">cv. PI 614886</strain>
    </source>
</reference>
<dbReference type="FunFam" id="3.40.50.300:FF:000665">
    <property type="entry name" value="ABC transporter A family member 2"/>
    <property type="match status" value="1"/>
</dbReference>
<organism evidence="11 12">
    <name type="scientific">Chenopodium quinoa</name>
    <name type="common">Quinoa</name>
    <dbReference type="NCBI Taxonomy" id="63459"/>
    <lineage>
        <taxon>Eukaryota</taxon>
        <taxon>Viridiplantae</taxon>
        <taxon>Streptophyta</taxon>
        <taxon>Embryophyta</taxon>
        <taxon>Tracheophyta</taxon>
        <taxon>Spermatophyta</taxon>
        <taxon>Magnoliopsida</taxon>
        <taxon>eudicotyledons</taxon>
        <taxon>Gunneridae</taxon>
        <taxon>Pentapetalae</taxon>
        <taxon>Caryophyllales</taxon>
        <taxon>Chenopodiaceae</taxon>
        <taxon>Chenopodioideae</taxon>
        <taxon>Atripliceae</taxon>
        <taxon>Chenopodium</taxon>
    </lineage>
</organism>
<dbReference type="PROSITE" id="PS50893">
    <property type="entry name" value="ABC_TRANSPORTER_2"/>
    <property type="match status" value="1"/>
</dbReference>
<feature type="domain" description="ABC transporter" evidence="10">
    <location>
        <begin position="533"/>
        <end position="766"/>
    </location>
</feature>
<dbReference type="CDD" id="cd03263">
    <property type="entry name" value="ABC_subfamily_A"/>
    <property type="match status" value="1"/>
</dbReference>
<keyword evidence="6" id="KW-0067">ATP-binding</keyword>
<dbReference type="GO" id="GO:0005319">
    <property type="term" value="F:lipid transporter activity"/>
    <property type="evidence" value="ECO:0007669"/>
    <property type="project" value="TreeGrafter"/>
</dbReference>
<accession>A0A803L941</accession>
<dbReference type="GO" id="GO:0016887">
    <property type="term" value="F:ATP hydrolysis activity"/>
    <property type="evidence" value="ECO:0007669"/>
    <property type="project" value="InterPro"/>
</dbReference>
<evidence type="ECO:0000256" key="2">
    <source>
        <dbReference type="ARBA" id="ARBA00008526"/>
    </source>
</evidence>
<feature type="transmembrane region" description="Helical" evidence="9">
    <location>
        <begin position="377"/>
        <end position="398"/>
    </location>
</feature>
<feature type="transmembrane region" description="Helical" evidence="9">
    <location>
        <begin position="291"/>
        <end position="316"/>
    </location>
</feature>
<evidence type="ECO:0000313" key="12">
    <source>
        <dbReference type="Proteomes" id="UP000596660"/>
    </source>
</evidence>
<feature type="transmembrane region" description="Helical" evidence="9">
    <location>
        <begin position="405"/>
        <end position="425"/>
    </location>
</feature>
<dbReference type="Proteomes" id="UP000596660">
    <property type="component" value="Unplaced"/>
</dbReference>
<dbReference type="PANTHER" id="PTHR19229">
    <property type="entry name" value="ATP-BINDING CASSETTE TRANSPORTER SUBFAMILY A ABCA"/>
    <property type="match status" value="1"/>
</dbReference>
<dbReference type="PANTHER" id="PTHR19229:SF154">
    <property type="entry name" value="ABC TRANSPORTER A FAMILY MEMBER 3-RELATED"/>
    <property type="match status" value="1"/>
</dbReference>
<evidence type="ECO:0000256" key="4">
    <source>
        <dbReference type="ARBA" id="ARBA00022692"/>
    </source>
</evidence>
<proteinExistence type="inferred from homology"/>
<keyword evidence="8 9" id="KW-0472">Membrane</keyword>
<dbReference type="Gramene" id="AUR62008380-RA">
    <property type="protein sequence ID" value="AUR62008380-RA:cds"/>
    <property type="gene ID" value="AUR62008380"/>
</dbReference>
<dbReference type="Pfam" id="PF24526">
    <property type="entry name" value="ABCA12_C"/>
    <property type="match status" value="1"/>
</dbReference>
<dbReference type="GO" id="GO:0005524">
    <property type="term" value="F:ATP binding"/>
    <property type="evidence" value="ECO:0007669"/>
    <property type="project" value="UniProtKB-KW"/>
</dbReference>
<evidence type="ECO:0000256" key="7">
    <source>
        <dbReference type="ARBA" id="ARBA00022989"/>
    </source>
</evidence>
<evidence type="ECO:0000313" key="11">
    <source>
        <dbReference type="EnsemblPlants" id="AUR62008380-RA:cds"/>
    </source>
</evidence>
<name>A0A803L941_CHEQI</name>
<keyword evidence="5" id="KW-0547">Nucleotide-binding</keyword>
<dbReference type="Pfam" id="PF00005">
    <property type="entry name" value="ABC_tran"/>
    <property type="match status" value="1"/>
</dbReference>
<comment type="subcellular location">
    <subcellularLocation>
        <location evidence="1">Membrane</location>
        <topology evidence="1">Multi-pass membrane protein</topology>
    </subcellularLocation>
</comment>